<feature type="compositionally biased region" description="Basic and acidic residues" evidence="1">
    <location>
        <begin position="822"/>
        <end position="841"/>
    </location>
</feature>
<organism evidence="2 3">
    <name type="scientific">Crassostrea virginica</name>
    <name type="common">Eastern oyster</name>
    <dbReference type="NCBI Taxonomy" id="6565"/>
    <lineage>
        <taxon>Eukaryota</taxon>
        <taxon>Metazoa</taxon>
        <taxon>Spiralia</taxon>
        <taxon>Lophotrochozoa</taxon>
        <taxon>Mollusca</taxon>
        <taxon>Bivalvia</taxon>
        <taxon>Autobranchia</taxon>
        <taxon>Pteriomorphia</taxon>
        <taxon>Ostreida</taxon>
        <taxon>Ostreoidea</taxon>
        <taxon>Ostreidae</taxon>
        <taxon>Crassostrea</taxon>
    </lineage>
</organism>
<feature type="region of interest" description="Disordered" evidence="1">
    <location>
        <begin position="1350"/>
        <end position="1378"/>
    </location>
</feature>
<feature type="compositionally biased region" description="Pro residues" evidence="1">
    <location>
        <begin position="1561"/>
        <end position="1570"/>
    </location>
</feature>
<feature type="region of interest" description="Disordered" evidence="1">
    <location>
        <begin position="159"/>
        <end position="181"/>
    </location>
</feature>
<feature type="region of interest" description="Disordered" evidence="1">
    <location>
        <begin position="986"/>
        <end position="1013"/>
    </location>
</feature>
<dbReference type="OrthoDB" id="6162958at2759"/>
<feature type="region of interest" description="Disordered" evidence="1">
    <location>
        <begin position="43"/>
        <end position="125"/>
    </location>
</feature>
<sequence length="1583" mass="176617">MDNIGKGAGLGTHSDGAFERFLTAAIATIITIMFSWRLLEEQQNQTDNGRPQKVPQPKQLSSSAIKPDKNDECDKVEKTVVGNSTCSGPTAEVSGVSNSDDGVSKLAASDSSGPEDYCVSDEDDENSATWANYSWEDDMYGGVHTRRTARDFISSAQTLRDRDKNSLTSENSDISPPLSSQMLEEMYVNSEYRSALEEAEGDVHVSDSSDEEEEDDDYVEEEEERDEGEFSFSHVNESQVYCPQTLAPIIEEDSDDEFDDSDESETESELGESVNMKDSLNDEDFETENAPAGPEVVERYRDEEQQPIVGDLITTTVTEQEKQQGRNLNVNENETQECAELDSKSDIITINNRPETLTYLDSDDVDMTRDSPVRTCAIDDDENLSDESCSTCSSSASVMTVVSVNTWETNKAKEKVNNQPSNPAACSALSECEKVKDPTNQSLLAFIHNTDHNQEDSCKADLTGSPQKPPNHSDGDLKGEVHKDLEVTIPVELHRAASGLDYDEFVKSINDQSEFRQNDEDRNETNESDRLSPIYAEEFRNNLAYNNDFDDDIEPREYNPFEDDFCDLSEDSDDSDSFFMVVGNNGHLRNFETVTNLNIAGLSQPCDDLRALMHSPDQALVFSRTEDISIEHRSRYFTRERNADTDNSVEYLNNINEIDLVIRESDEVVSECLVITESAYPPENDSEDAKGATIKIERRSEEELRDIDEKTRLLNEANIASTNIDLSLPEKTLPVETEDILSYATASLHKDDENSDKSRDQNSIQHADRGDVAVDGGESHSASEALTLHISETDLIPTGAHTRDPQQQDRDTQQQDGPLNELPEKYKQERDKQTTGDKTDNYNDTVAIVDHLPNSNENVSLHTYPNAIPTLEINSELTAECPVKDFTQIPGDHSGTGDEKVLDANCNVRDLLQIEEEAVCCDTTHSVEEMIPNSDSKSVETTLDSIDSDVAESDLEIMKRSKPIDQNVYDHNLEIWNKYLDKSASSRVARPPLQKPSSFRRDSKGVKARLSKQVPKRPPVVYESILLAPVSEPDKKTFVFELPKNVPLSRQKIFAMRQKFLSQESLAPSPMHDKFASHKASLTSIPRTGRYKKRDLSSSRNSLRNSSIEKIDHISSLYSSRLSCDESFEKRELHSLHENCMFSPHIHQEILDTTESIDNLNSSFSMSGSDMQRYSSMASLVETDIDTGETTETLFVYPDSDHDLDFDFQSSIKRAHSMSELGAKKPAKKTSRGRFADRNVAKSKSLQTLETNIDDVFTAKGEGNLTRVPSVHELRVSKSLQKLNVPDWFKNSSFSRSGSTFSLYGSQQRRDSTSTMSSMGYPPSLSSSACQSPSQQNTVIIRTRVTPPSAKFFRGPKLPMTPEKAPISPASISLPSDKFRNKEKPKELMPIPIVPFSQLRLMFEKTSDSKCNDPASVHSTVNAPVSATSTTSPTRPKHIPIQEAKVPPSILKKTPPLSSTSEDRSPMQLTEHFSNGELNHEPYKQRKPYGADHAVSEPPAVEKDKIQKEEITPQREIPDGSLPRSVQPKNVVSNNNSNHKNSSNHNNSSSSSRSPKVTRPTPAPRQPQPPVSQSAQSRKETTV</sequence>
<accession>A0A8B8D1D0</accession>
<dbReference type="Proteomes" id="UP000694844">
    <property type="component" value="Chromosome 3"/>
</dbReference>
<reference evidence="3" key="1">
    <citation type="submission" date="2025-08" db="UniProtKB">
        <authorList>
            <consortium name="RefSeq"/>
        </authorList>
    </citation>
    <scope>IDENTIFICATION</scope>
    <source>
        <tissue evidence="3">Whole sample</tissue>
    </source>
</reference>
<feature type="compositionally biased region" description="Basic and acidic residues" evidence="1">
    <location>
        <begin position="66"/>
        <end position="78"/>
    </location>
</feature>
<feature type="compositionally biased region" description="Low complexity" evidence="1">
    <location>
        <begin position="1316"/>
        <end position="1333"/>
    </location>
</feature>
<feature type="compositionally biased region" description="Basic and acidic residues" evidence="1">
    <location>
        <begin position="801"/>
        <end position="813"/>
    </location>
</feature>
<feature type="region of interest" description="Disordered" evidence="1">
    <location>
        <begin position="454"/>
        <end position="479"/>
    </location>
</feature>
<feature type="compositionally biased region" description="Basic and acidic residues" evidence="1">
    <location>
        <begin position="1500"/>
        <end position="1518"/>
    </location>
</feature>
<dbReference type="RefSeq" id="XP_022321314.1">
    <property type="nucleotide sequence ID" value="XM_022465606.1"/>
</dbReference>
<feature type="compositionally biased region" description="Low complexity" evidence="1">
    <location>
        <begin position="1529"/>
        <end position="1560"/>
    </location>
</feature>
<feature type="compositionally biased region" description="Basic and acidic residues" evidence="1">
    <location>
        <begin position="748"/>
        <end position="772"/>
    </location>
</feature>
<dbReference type="GeneID" id="111123339"/>
<feature type="region of interest" description="Disordered" evidence="1">
    <location>
        <begin position="511"/>
        <end position="531"/>
    </location>
</feature>
<feature type="compositionally biased region" description="Polar residues" evidence="1">
    <location>
        <begin position="1467"/>
        <end position="1477"/>
    </location>
</feature>
<feature type="region of interest" description="Disordered" evidence="1">
    <location>
        <begin position="1408"/>
        <end position="1583"/>
    </location>
</feature>
<name>A0A8B8D1D0_CRAVI</name>
<feature type="region of interest" description="Disordered" evidence="1">
    <location>
        <begin position="195"/>
        <end position="307"/>
    </location>
</feature>
<evidence type="ECO:0000313" key="3">
    <source>
        <dbReference type="RefSeq" id="XP_022321314.1"/>
    </source>
</evidence>
<feature type="region of interest" description="Disordered" evidence="1">
    <location>
        <begin position="1302"/>
        <end position="1333"/>
    </location>
</feature>
<feature type="compositionally biased region" description="Acidic residues" evidence="1">
    <location>
        <begin position="208"/>
        <end position="229"/>
    </location>
</feature>
<protein>
    <submittedName>
        <fullName evidence="3">Uncharacterized protein LOC111123339</fullName>
    </submittedName>
</protein>
<feature type="region of interest" description="Disordered" evidence="1">
    <location>
        <begin position="1071"/>
        <end position="1099"/>
    </location>
</feature>
<feature type="compositionally biased region" description="Basic and acidic residues" evidence="1">
    <location>
        <begin position="513"/>
        <end position="530"/>
    </location>
</feature>
<keyword evidence="2" id="KW-1185">Reference proteome</keyword>
<feature type="region of interest" description="Disordered" evidence="1">
    <location>
        <begin position="747"/>
        <end position="841"/>
    </location>
</feature>
<feature type="compositionally biased region" description="Polar residues" evidence="1">
    <location>
        <begin position="233"/>
        <end position="242"/>
    </location>
</feature>
<gene>
    <name evidence="3" type="primary">LOC111123339</name>
</gene>
<feature type="compositionally biased region" description="Low complexity" evidence="1">
    <location>
        <begin position="1365"/>
        <end position="1376"/>
    </location>
</feature>
<feature type="compositionally biased region" description="Polar residues" evidence="1">
    <location>
        <begin position="166"/>
        <end position="181"/>
    </location>
</feature>
<evidence type="ECO:0000256" key="1">
    <source>
        <dbReference type="SAM" id="MobiDB-lite"/>
    </source>
</evidence>
<feature type="compositionally biased region" description="Low complexity" evidence="1">
    <location>
        <begin position="1419"/>
        <end position="1434"/>
    </location>
</feature>
<feature type="compositionally biased region" description="Acidic residues" evidence="1">
    <location>
        <begin position="250"/>
        <end position="270"/>
    </location>
</feature>
<proteinExistence type="predicted"/>
<evidence type="ECO:0000313" key="2">
    <source>
        <dbReference type="Proteomes" id="UP000694844"/>
    </source>
</evidence>
<dbReference type="KEGG" id="cvn:111123339"/>